<dbReference type="Pfam" id="PF12833">
    <property type="entry name" value="HTH_18"/>
    <property type="match status" value="1"/>
</dbReference>
<dbReference type="InterPro" id="IPR029442">
    <property type="entry name" value="GyrI-like"/>
</dbReference>
<dbReference type="PROSITE" id="PS01124">
    <property type="entry name" value="HTH_ARAC_FAMILY_2"/>
    <property type="match status" value="1"/>
</dbReference>
<dbReference type="RefSeq" id="WP_158741785.1">
    <property type="nucleotide sequence ID" value="NZ_WSLF01000021.1"/>
</dbReference>
<dbReference type="SUPFAM" id="SSF55136">
    <property type="entry name" value="Probable bacterial effector-binding domain"/>
    <property type="match status" value="1"/>
</dbReference>
<dbReference type="EMBL" id="WSLF01000021">
    <property type="protein sequence ID" value="KAE9628363.1"/>
    <property type="molecule type" value="Genomic_DNA"/>
</dbReference>
<name>A0A7C8HE15_9FIRM</name>
<dbReference type="SMART" id="SM00871">
    <property type="entry name" value="AraC_E_bind"/>
    <property type="match status" value="1"/>
</dbReference>
<organism evidence="4 5">
    <name type="scientific">Defluviitalea raffinosedens</name>
    <dbReference type="NCBI Taxonomy" id="1450156"/>
    <lineage>
        <taxon>Bacteria</taxon>
        <taxon>Bacillati</taxon>
        <taxon>Bacillota</taxon>
        <taxon>Clostridia</taxon>
        <taxon>Lachnospirales</taxon>
        <taxon>Defluviitaleaceae</taxon>
        <taxon>Defluviitalea</taxon>
    </lineage>
</organism>
<evidence type="ECO:0000256" key="2">
    <source>
        <dbReference type="ARBA" id="ARBA00023163"/>
    </source>
</evidence>
<dbReference type="Proteomes" id="UP000483018">
    <property type="component" value="Unassembled WGS sequence"/>
</dbReference>
<dbReference type="InterPro" id="IPR050908">
    <property type="entry name" value="SmbC-like"/>
</dbReference>
<dbReference type="GO" id="GO:0003700">
    <property type="term" value="F:DNA-binding transcription factor activity"/>
    <property type="evidence" value="ECO:0007669"/>
    <property type="project" value="InterPro"/>
</dbReference>
<gene>
    <name evidence="4" type="ORF">GND95_14135</name>
</gene>
<evidence type="ECO:0000259" key="3">
    <source>
        <dbReference type="PROSITE" id="PS01124"/>
    </source>
</evidence>
<keyword evidence="2" id="KW-0804">Transcription</keyword>
<reference evidence="4 5" key="1">
    <citation type="submission" date="2019-12" db="EMBL/GenBank/DDBJ databases">
        <title>Defluviitalea raffinosedens, isolated from a biogas fermenter, genome sequencing and characterization.</title>
        <authorList>
            <person name="Rettenmaier R."/>
            <person name="Schneider M."/>
            <person name="Neuhaus K."/>
            <person name="Liebl W."/>
            <person name="Zverlov V."/>
        </authorList>
    </citation>
    <scope>NUCLEOTIDE SEQUENCE [LARGE SCALE GENOMIC DNA]</scope>
    <source>
        <strain evidence="4 5">249c-K6</strain>
    </source>
</reference>
<dbReference type="PANTHER" id="PTHR40055">
    <property type="entry name" value="TRANSCRIPTIONAL REGULATOR YGIV-RELATED"/>
    <property type="match status" value="1"/>
</dbReference>
<protein>
    <submittedName>
        <fullName evidence="4">Helix-turn-helix domain-containing protein</fullName>
    </submittedName>
</protein>
<dbReference type="InterPro" id="IPR018060">
    <property type="entry name" value="HTH_AraC"/>
</dbReference>
<feature type="domain" description="HTH araC/xylS-type" evidence="3">
    <location>
        <begin position="28"/>
        <end position="127"/>
    </location>
</feature>
<dbReference type="Pfam" id="PF06445">
    <property type="entry name" value="GyrI-like"/>
    <property type="match status" value="1"/>
</dbReference>
<dbReference type="SMART" id="SM00342">
    <property type="entry name" value="HTH_ARAC"/>
    <property type="match status" value="1"/>
</dbReference>
<dbReference type="AlphaFoldDB" id="A0A7C8HE15"/>
<accession>A0A7C8HE15</accession>
<sequence>MDIQNEKEGMNMEPVISKSRQLYIERINVVQDYMENHLDEEINIQKLSEIASFSEYHFQRIFKQFTSESLYSFIKRLRLEKAIFLLRSNPKLTIQDIALSVGFSNQASFAKALKEKYQVNASQIRKMDDFQINLMISKNRTNGKVLANNSYYNKPVDLTIQIIEPIKVLYTRYTGAYKGNSDLFSTLFTKLYLFAEKHKLVNQETKWFVAYHDYSDLTEEEKLRLSVCMSINNDVAYQGEFGCMELAGGRYAVGSFLLGEDEYQGAWNYMICEWLPDSGYFLDDRLCFEYYPPQEQEDEHARRVVEIFVPITPL</sequence>
<dbReference type="Gene3D" id="1.10.10.60">
    <property type="entry name" value="Homeodomain-like"/>
    <property type="match status" value="2"/>
</dbReference>
<dbReference type="InterPro" id="IPR011256">
    <property type="entry name" value="Reg_factor_effector_dom_sf"/>
</dbReference>
<dbReference type="SUPFAM" id="SSF46689">
    <property type="entry name" value="Homeodomain-like"/>
    <property type="match status" value="2"/>
</dbReference>
<dbReference type="Gene3D" id="3.20.80.10">
    <property type="entry name" value="Regulatory factor, effector binding domain"/>
    <property type="match status" value="1"/>
</dbReference>
<proteinExistence type="predicted"/>
<dbReference type="InterPro" id="IPR010499">
    <property type="entry name" value="AraC_E-bd"/>
</dbReference>
<evidence type="ECO:0000313" key="5">
    <source>
        <dbReference type="Proteomes" id="UP000483018"/>
    </source>
</evidence>
<keyword evidence="1" id="KW-0805">Transcription regulation</keyword>
<keyword evidence="5" id="KW-1185">Reference proteome</keyword>
<evidence type="ECO:0000313" key="4">
    <source>
        <dbReference type="EMBL" id="KAE9628363.1"/>
    </source>
</evidence>
<dbReference type="GO" id="GO:0043565">
    <property type="term" value="F:sequence-specific DNA binding"/>
    <property type="evidence" value="ECO:0007669"/>
    <property type="project" value="InterPro"/>
</dbReference>
<evidence type="ECO:0000256" key="1">
    <source>
        <dbReference type="ARBA" id="ARBA00023015"/>
    </source>
</evidence>
<dbReference type="InterPro" id="IPR009057">
    <property type="entry name" value="Homeodomain-like_sf"/>
</dbReference>
<comment type="caution">
    <text evidence="4">The sequence shown here is derived from an EMBL/GenBank/DDBJ whole genome shotgun (WGS) entry which is preliminary data.</text>
</comment>
<dbReference type="OrthoDB" id="253601at2"/>
<dbReference type="PANTHER" id="PTHR40055:SF1">
    <property type="entry name" value="TRANSCRIPTIONAL REGULATOR YGIV-RELATED"/>
    <property type="match status" value="1"/>
</dbReference>